<dbReference type="EMBL" id="CP060412">
    <property type="protein sequence ID" value="QNK02787.1"/>
    <property type="molecule type" value="Genomic_DNA"/>
</dbReference>
<dbReference type="Gene3D" id="1.10.260.40">
    <property type="entry name" value="lambda repressor-like DNA-binding domains"/>
    <property type="match status" value="1"/>
</dbReference>
<organism evidence="1 2">
    <name type="scientific">Dyella telluris</name>
    <dbReference type="NCBI Taxonomy" id="2763498"/>
    <lineage>
        <taxon>Bacteria</taxon>
        <taxon>Pseudomonadati</taxon>
        <taxon>Pseudomonadota</taxon>
        <taxon>Gammaproteobacteria</taxon>
        <taxon>Lysobacterales</taxon>
        <taxon>Rhodanobacteraceae</taxon>
        <taxon>Dyella</taxon>
    </lineage>
</organism>
<dbReference type="GO" id="GO:0003677">
    <property type="term" value="F:DNA binding"/>
    <property type="evidence" value="ECO:0007669"/>
    <property type="project" value="InterPro"/>
</dbReference>
<dbReference type="SUPFAM" id="SSF47413">
    <property type="entry name" value="lambda repressor-like DNA-binding domains"/>
    <property type="match status" value="1"/>
</dbReference>
<evidence type="ECO:0000313" key="1">
    <source>
        <dbReference type="EMBL" id="QNK02787.1"/>
    </source>
</evidence>
<accession>A0A7G8Q7M9</accession>
<evidence type="ECO:0000313" key="2">
    <source>
        <dbReference type="Proteomes" id="UP000515873"/>
    </source>
</evidence>
<dbReference type="RefSeq" id="WP_187058217.1">
    <property type="nucleotide sequence ID" value="NZ_CP060412.1"/>
</dbReference>
<keyword evidence="2" id="KW-1185">Reference proteome</keyword>
<dbReference type="InterPro" id="IPR010982">
    <property type="entry name" value="Lambda_DNA-bd_dom_sf"/>
</dbReference>
<gene>
    <name evidence="1" type="ORF">H8F01_06575</name>
</gene>
<dbReference type="Proteomes" id="UP000515873">
    <property type="component" value="Chromosome"/>
</dbReference>
<dbReference type="KEGG" id="dtl:H8F01_06575"/>
<proteinExistence type="predicted"/>
<name>A0A7G8Q7M9_9GAMM</name>
<sequence>MILTRLPPQLRIDDAVPLRSPGRVLQDDYLLPHAMSAAQRARRSGIPSWQRHRILAGTRINADEGFRVAVALRTSPLYWLLLQARYDLERIRREAVAGGLVVRGIEKGAECIS</sequence>
<reference evidence="1 2" key="1">
    <citation type="submission" date="2020-08" db="EMBL/GenBank/DDBJ databases">
        <title>Dyella sp. G9 isolated from forest soil.</title>
        <authorList>
            <person name="Fu J."/>
            <person name="Qiu L."/>
        </authorList>
    </citation>
    <scope>NUCLEOTIDE SEQUENCE [LARGE SCALE GENOMIC DNA]</scope>
    <source>
        <strain evidence="1 2">G9</strain>
    </source>
</reference>
<dbReference type="AlphaFoldDB" id="A0A7G8Q7M9"/>
<protein>
    <submittedName>
        <fullName evidence="1">Addiction module antidote protein, HigA family</fullName>
    </submittedName>
</protein>